<dbReference type="AlphaFoldDB" id="A0A6A6HAR3"/>
<name>A0A6A6HAR3_VIRVR</name>
<accession>A0A6A6HAR3</accession>
<evidence type="ECO:0000313" key="3">
    <source>
        <dbReference type="Proteomes" id="UP000800092"/>
    </source>
</evidence>
<evidence type="ECO:0000313" key="2">
    <source>
        <dbReference type="EMBL" id="KAF2234929.1"/>
    </source>
</evidence>
<sequence>MSLLQLPAETLLQILDCAGSSFFCEKIARLTICKQWFQFARLVCFKDLNLSQGTLQRMMRSWDAVDIRLIKDTMESLTLRLMGYEDSSAIPDQRWNLFRGGDDGRHTLTDWTATFEIDLKKLASLAQDCPKLRTVRIHASSEVYPIIAQLPRHDYLTIPGIKPFLPVKNLTVLDLDLCGSSLLSHPGGHVPFHICPDIGALLTVLRRLRLRMRRICADVLRPLDHESSLRLSEVIINLDLSEGPEIATAPPHSLSCNALDLNFLEMKTGLETQAKILAANMESPKIFRILSHSIPKFELLSVDVLTGKHMLLTEDIYEHKPWDADGATITDNSDAESESEISSLST</sequence>
<dbReference type="OrthoDB" id="3637487at2759"/>
<gene>
    <name evidence="2" type="ORF">EV356DRAFT_428114</name>
</gene>
<evidence type="ECO:0000256" key="1">
    <source>
        <dbReference type="SAM" id="MobiDB-lite"/>
    </source>
</evidence>
<evidence type="ECO:0008006" key="4">
    <source>
        <dbReference type="Google" id="ProtNLM"/>
    </source>
</evidence>
<reference evidence="2" key="1">
    <citation type="journal article" date="2020" name="Stud. Mycol.">
        <title>101 Dothideomycetes genomes: a test case for predicting lifestyles and emergence of pathogens.</title>
        <authorList>
            <person name="Haridas S."/>
            <person name="Albert R."/>
            <person name="Binder M."/>
            <person name="Bloem J."/>
            <person name="Labutti K."/>
            <person name="Salamov A."/>
            <person name="Andreopoulos B."/>
            <person name="Baker S."/>
            <person name="Barry K."/>
            <person name="Bills G."/>
            <person name="Bluhm B."/>
            <person name="Cannon C."/>
            <person name="Castanera R."/>
            <person name="Culley D."/>
            <person name="Daum C."/>
            <person name="Ezra D."/>
            <person name="Gonzalez J."/>
            <person name="Henrissat B."/>
            <person name="Kuo A."/>
            <person name="Liang C."/>
            <person name="Lipzen A."/>
            <person name="Lutzoni F."/>
            <person name="Magnuson J."/>
            <person name="Mondo S."/>
            <person name="Nolan M."/>
            <person name="Ohm R."/>
            <person name="Pangilinan J."/>
            <person name="Park H.-J."/>
            <person name="Ramirez L."/>
            <person name="Alfaro M."/>
            <person name="Sun H."/>
            <person name="Tritt A."/>
            <person name="Yoshinaga Y."/>
            <person name="Zwiers L.-H."/>
            <person name="Turgeon B."/>
            <person name="Goodwin S."/>
            <person name="Spatafora J."/>
            <person name="Crous P."/>
            <person name="Grigoriev I."/>
        </authorList>
    </citation>
    <scope>NUCLEOTIDE SEQUENCE</scope>
    <source>
        <strain evidence="2">Tuck. ex Michener</strain>
    </source>
</reference>
<feature type="non-terminal residue" evidence="2">
    <location>
        <position position="346"/>
    </location>
</feature>
<keyword evidence="3" id="KW-1185">Reference proteome</keyword>
<proteinExistence type="predicted"/>
<organism evidence="2 3">
    <name type="scientific">Viridothelium virens</name>
    <name type="common">Speckled blister lichen</name>
    <name type="synonym">Trypethelium virens</name>
    <dbReference type="NCBI Taxonomy" id="1048519"/>
    <lineage>
        <taxon>Eukaryota</taxon>
        <taxon>Fungi</taxon>
        <taxon>Dikarya</taxon>
        <taxon>Ascomycota</taxon>
        <taxon>Pezizomycotina</taxon>
        <taxon>Dothideomycetes</taxon>
        <taxon>Dothideomycetes incertae sedis</taxon>
        <taxon>Trypetheliales</taxon>
        <taxon>Trypetheliaceae</taxon>
        <taxon>Viridothelium</taxon>
    </lineage>
</organism>
<dbReference type="EMBL" id="ML991795">
    <property type="protein sequence ID" value="KAF2234929.1"/>
    <property type="molecule type" value="Genomic_DNA"/>
</dbReference>
<dbReference type="Proteomes" id="UP000800092">
    <property type="component" value="Unassembled WGS sequence"/>
</dbReference>
<protein>
    <recommendedName>
        <fullName evidence="4">F-box domain-containing protein</fullName>
    </recommendedName>
</protein>
<feature type="region of interest" description="Disordered" evidence="1">
    <location>
        <begin position="323"/>
        <end position="346"/>
    </location>
</feature>